<organism evidence="2 3">
    <name type="scientific">Ceratina calcarata</name>
    <dbReference type="NCBI Taxonomy" id="156304"/>
    <lineage>
        <taxon>Eukaryota</taxon>
        <taxon>Metazoa</taxon>
        <taxon>Ecdysozoa</taxon>
        <taxon>Arthropoda</taxon>
        <taxon>Hexapoda</taxon>
        <taxon>Insecta</taxon>
        <taxon>Pterygota</taxon>
        <taxon>Neoptera</taxon>
        <taxon>Endopterygota</taxon>
        <taxon>Hymenoptera</taxon>
        <taxon>Apocrita</taxon>
        <taxon>Aculeata</taxon>
        <taxon>Apoidea</taxon>
        <taxon>Anthophila</taxon>
        <taxon>Apidae</taxon>
        <taxon>Ceratina</taxon>
        <taxon>Zadontomerus</taxon>
    </lineage>
</organism>
<accession>A0AAJ7IRX0</accession>
<feature type="compositionally biased region" description="Basic and acidic residues" evidence="1">
    <location>
        <begin position="373"/>
        <end position="392"/>
    </location>
</feature>
<feature type="compositionally biased region" description="Polar residues" evidence="1">
    <location>
        <begin position="69"/>
        <end position="81"/>
    </location>
</feature>
<feature type="compositionally biased region" description="Basic and acidic residues" evidence="1">
    <location>
        <begin position="450"/>
        <end position="489"/>
    </location>
</feature>
<feature type="region of interest" description="Disordered" evidence="1">
    <location>
        <begin position="300"/>
        <end position="538"/>
    </location>
</feature>
<evidence type="ECO:0000256" key="1">
    <source>
        <dbReference type="SAM" id="MobiDB-lite"/>
    </source>
</evidence>
<feature type="region of interest" description="Disordered" evidence="1">
    <location>
        <begin position="203"/>
        <end position="287"/>
    </location>
</feature>
<feature type="compositionally biased region" description="Basic and acidic residues" evidence="1">
    <location>
        <begin position="315"/>
        <end position="362"/>
    </location>
</feature>
<protein>
    <submittedName>
        <fullName evidence="3">Protein IWS1 homolog</fullName>
    </submittedName>
</protein>
<evidence type="ECO:0000313" key="2">
    <source>
        <dbReference type="Proteomes" id="UP000694925"/>
    </source>
</evidence>
<feature type="compositionally biased region" description="Basic and acidic residues" evidence="1">
    <location>
        <begin position="400"/>
        <end position="411"/>
    </location>
</feature>
<dbReference type="RefSeq" id="XP_017875372.2">
    <property type="nucleotide sequence ID" value="XM_018019883.2"/>
</dbReference>
<feature type="compositionally biased region" description="Basic and acidic residues" evidence="1">
    <location>
        <begin position="27"/>
        <end position="58"/>
    </location>
</feature>
<proteinExistence type="predicted"/>
<sequence>FDTQERACPLGTGQRRPSRSPRSQRSRSADVDCLKKYTERRVEERRHTEIPDTSKLDPTRWIPLPKNITRVQPASKKSPQTSKDEEKRRSLSDEPEEKTSTPKKLPATKEEDGAKDQDGKNETPSPATYRQAAGRSHSADVGRAKKEKLTEERRNTECSDSRAIATRWLPQIDTSKFRYDASSSPFARSCEITKSAASRWMTFVKNSSSRIDLERKPSATETSPSHGSPLRQAKKESPRWEPIRKFAPRASAESSPKRDELEPNKETPTRRSPDAEQSKRLTQKMRDLYDFKTENEWPKRAVNARRGNAWISKSGSEEDRDHRPARRNSQDLEFNDRAKLIKLMDTKVKSNQEKRVPKEEHYTTGTDTFNNEYEERLRKFNDRLRYSEDLGRTKPKLKERRTYSDDYDQKRRASTRSARAESSLKQEASVRSTRSARSESLKSQDTSRSPVEKKRMPEVDIKSKAVHGEASVTKDSRSKIVTIAKRDSSSSDAPVKGTGKRASMDVKGTGKMVQVPPRRAFSQTEERPSTPVPPVEWNDDRYAAARLKEIAEKREERDSTRYKVYLT</sequence>
<feature type="compositionally biased region" description="Basic and acidic residues" evidence="1">
    <location>
        <begin position="107"/>
        <end position="121"/>
    </location>
</feature>
<feature type="region of interest" description="Disordered" evidence="1">
    <location>
        <begin position="1"/>
        <end position="160"/>
    </location>
</feature>
<dbReference type="GeneID" id="108622180"/>
<dbReference type="AlphaFoldDB" id="A0AAJ7IRX0"/>
<feature type="non-terminal residue" evidence="3">
    <location>
        <position position="1"/>
    </location>
</feature>
<feature type="compositionally biased region" description="Basic residues" evidence="1">
    <location>
        <begin position="16"/>
        <end position="25"/>
    </location>
</feature>
<dbReference type="KEGG" id="ccal:108622180"/>
<name>A0AAJ7IRX0_9HYME</name>
<gene>
    <name evidence="3" type="primary">LOC108622180</name>
</gene>
<dbReference type="Proteomes" id="UP000694925">
    <property type="component" value="Unplaced"/>
</dbReference>
<keyword evidence="2" id="KW-1185">Reference proteome</keyword>
<feature type="compositionally biased region" description="Basic and acidic residues" evidence="1">
    <location>
        <begin position="137"/>
        <end position="160"/>
    </location>
</feature>
<reference evidence="3" key="1">
    <citation type="submission" date="2025-08" db="UniProtKB">
        <authorList>
            <consortium name="RefSeq"/>
        </authorList>
    </citation>
    <scope>IDENTIFICATION</scope>
    <source>
        <tissue evidence="3">Whole body</tissue>
    </source>
</reference>
<feature type="compositionally biased region" description="Polar residues" evidence="1">
    <location>
        <begin position="425"/>
        <end position="435"/>
    </location>
</feature>
<evidence type="ECO:0000313" key="3">
    <source>
        <dbReference type="RefSeq" id="XP_017875372.2"/>
    </source>
</evidence>
<feature type="compositionally biased region" description="Basic and acidic residues" evidence="1">
    <location>
        <begin position="82"/>
        <end position="100"/>
    </location>
</feature>
<feature type="compositionally biased region" description="Basic and acidic residues" evidence="1">
    <location>
        <begin position="233"/>
        <end position="244"/>
    </location>
</feature>
<feature type="compositionally biased region" description="Basic and acidic residues" evidence="1">
    <location>
        <begin position="255"/>
        <end position="287"/>
    </location>
</feature>